<dbReference type="Proteomes" id="UP001556653">
    <property type="component" value="Unassembled WGS sequence"/>
</dbReference>
<gene>
    <name evidence="1" type="ORF">V6X64_02445</name>
</gene>
<dbReference type="RefSeq" id="WP_367966336.1">
    <property type="nucleotide sequence ID" value="NZ_JBAKFJ010000001.1"/>
</dbReference>
<sequence>MRTSDGVRCERSTGPRRWYMDMGVMATHGDGLGSAGNTIIETDDKIIDNRYGRDGYGVYARVVINLGSTPPPPRCNALLELEIRRLEAEIEYLEAGQGVMGAPP</sequence>
<evidence type="ECO:0000313" key="1">
    <source>
        <dbReference type="EMBL" id="MEX0385854.1"/>
    </source>
</evidence>
<accession>A0ABV3S7Z4</accession>
<reference evidence="1 2" key="1">
    <citation type="submission" date="2024-02" db="EMBL/GenBank/DDBJ databases">
        <title>New especies of Spiribacter isolated from saline water.</title>
        <authorList>
            <person name="Leon M.J."/>
            <person name="De La Haba R."/>
            <person name="Sanchez-Porro C."/>
            <person name="Ventosa A."/>
        </authorList>
    </citation>
    <scope>NUCLEOTIDE SEQUENCE [LARGE SCALE GENOMIC DNA]</scope>
    <source>
        <strain evidence="2">ag22IC4-227</strain>
    </source>
</reference>
<protein>
    <submittedName>
        <fullName evidence="1">Uncharacterized protein</fullName>
    </submittedName>
</protein>
<name>A0ABV3S7Z4_9GAMM</name>
<dbReference type="EMBL" id="JBAKFJ010000001">
    <property type="protein sequence ID" value="MEX0385854.1"/>
    <property type="molecule type" value="Genomic_DNA"/>
</dbReference>
<organism evidence="1 2">
    <name type="scientific">Spiribacter onubensis</name>
    <dbReference type="NCBI Taxonomy" id="3122420"/>
    <lineage>
        <taxon>Bacteria</taxon>
        <taxon>Pseudomonadati</taxon>
        <taxon>Pseudomonadota</taxon>
        <taxon>Gammaproteobacteria</taxon>
        <taxon>Chromatiales</taxon>
        <taxon>Ectothiorhodospiraceae</taxon>
        <taxon>Spiribacter</taxon>
    </lineage>
</organism>
<comment type="caution">
    <text evidence="1">The sequence shown here is derived from an EMBL/GenBank/DDBJ whole genome shotgun (WGS) entry which is preliminary data.</text>
</comment>
<keyword evidence="2" id="KW-1185">Reference proteome</keyword>
<evidence type="ECO:0000313" key="2">
    <source>
        <dbReference type="Proteomes" id="UP001556653"/>
    </source>
</evidence>
<proteinExistence type="predicted"/>